<dbReference type="AlphaFoldDB" id="A0D1Y8"/>
<sequence>MFKKKDLKTIWIWEIETLEINDNPSENKLLKILENPKVKKSDQNQSEHQNVLDLLIDIFNEGQEESERNRQQIERELLEGLNLACYEPKYIRPIEGINFLPYTSINQDRGPVNLKGSLPKEFFVDLLLQVNQEPLLMKTIGRYKNIMEERSKGLEQLWINEVELDYRSFLVRLYAQDKATKKQYVGSRLKGERPQMWTRPRNMRRKGDDQSQLLPYDDSQNNGYMNRIVDAQMQRYLILTK</sequence>
<protein>
    <submittedName>
        <fullName evidence="2">Uncharacterized protein</fullName>
    </submittedName>
</protein>
<evidence type="ECO:0000313" key="2">
    <source>
        <dbReference type="EMBL" id="CAK77055.1"/>
    </source>
</evidence>
<dbReference type="InParanoid" id="A0D1Y8"/>
<dbReference type="GeneID" id="5030238"/>
<reference evidence="2 3" key="1">
    <citation type="journal article" date="2006" name="Nature">
        <title>Global trends of whole-genome duplications revealed by the ciliate Paramecium tetraurelia.</title>
        <authorList>
            <consortium name="Genoscope"/>
            <person name="Aury J.-M."/>
            <person name="Jaillon O."/>
            <person name="Duret L."/>
            <person name="Noel B."/>
            <person name="Jubin C."/>
            <person name="Porcel B.M."/>
            <person name="Segurens B."/>
            <person name="Daubin V."/>
            <person name="Anthouard V."/>
            <person name="Aiach N."/>
            <person name="Arnaiz O."/>
            <person name="Billaut A."/>
            <person name="Beisson J."/>
            <person name="Blanc I."/>
            <person name="Bouhouche K."/>
            <person name="Camara F."/>
            <person name="Duharcourt S."/>
            <person name="Guigo R."/>
            <person name="Gogendeau D."/>
            <person name="Katinka M."/>
            <person name="Keller A.-M."/>
            <person name="Kissmehl R."/>
            <person name="Klotz C."/>
            <person name="Koll F."/>
            <person name="Le Moue A."/>
            <person name="Lepere C."/>
            <person name="Malinsky S."/>
            <person name="Nowacki M."/>
            <person name="Nowak J.K."/>
            <person name="Plattner H."/>
            <person name="Poulain J."/>
            <person name="Ruiz F."/>
            <person name="Serrano V."/>
            <person name="Zagulski M."/>
            <person name="Dessen P."/>
            <person name="Betermier M."/>
            <person name="Weissenbach J."/>
            <person name="Scarpelli C."/>
            <person name="Schachter V."/>
            <person name="Sperling L."/>
            <person name="Meyer E."/>
            <person name="Cohen J."/>
            <person name="Wincker P."/>
        </authorList>
    </citation>
    <scope>NUCLEOTIDE SEQUENCE [LARGE SCALE GENOMIC DNA]</scope>
    <source>
        <strain evidence="2 3">Stock d4-2</strain>
    </source>
</reference>
<dbReference type="Proteomes" id="UP000000600">
    <property type="component" value="Unassembled WGS sequence"/>
</dbReference>
<keyword evidence="3" id="KW-1185">Reference proteome</keyword>
<dbReference type="HOGENOM" id="CLU_1153598_0_0_1"/>
<feature type="region of interest" description="Disordered" evidence="1">
    <location>
        <begin position="197"/>
        <end position="217"/>
    </location>
</feature>
<organism evidence="2 3">
    <name type="scientific">Paramecium tetraurelia</name>
    <dbReference type="NCBI Taxonomy" id="5888"/>
    <lineage>
        <taxon>Eukaryota</taxon>
        <taxon>Sar</taxon>
        <taxon>Alveolata</taxon>
        <taxon>Ciliophora</taxon>
        <taxon>Intramacronucleata</taxon>
        <taxon>Oligohymenophorea</taxon>
        <taxon>Peniculida</taxon>
        <taxon>Parameciidae</taxon>
        <taxon>Paramecium</taxon>
    </lineage>
</organism>
<dbReference type="RefSeq" id="XP_001444452.1">
    <property type="nucleotide sequence ID" value="XM_001444415.1"/>
</dbReference>
<dbReference type="KEGG" id="ptm:GSPATT00039189001"/>
<evidence type="ECO:0000313" key="3">
    <source>
        <dbReference type="Proteomes" id="UP000000600"/>
    </source>
</evidence>
<proteinExistence type="predicted"/>
<dbReference type="EMBL" id="CT868260">
    <property type="protein sequence ID" value="CAK77055.1"/>
    <property type="molecule type" value="Genomic_DNA"/>
</dbReference>
<accession>A0D1Y8</accession>
<name>A0D1Y8_PARTE</name>
<evidence type="ECO:0000256" key="1">
    <source>
        <dbReference type="SAM" id="MobiDB-lite"/>
    </source>
</evidence>
<gene>
    <name evidence="2" type="ORF">GSPATT00039189001</name>
</gene>